<feature type="active site" evidence="7 8">
    <location>
        <position position="273"/>
    </location>
</feature>
<dbReference type="PROSITE" id="PS50222">
    <property type="entry name" value="EF_HAND_2"/>
    <property type="match status" value="1"/>
</dbReference>
<dbReference type="PRINTS" id="PR00704">
    <property type="entry name" value="CALPAIN"/>
</dbReference>
<dbReference type="Proteomes" id="UP001279410">
    <property type="component" value="Unassembled WGS sequence"/>
</dbReference>
<dbReference type="SUPFAM" id="SSF54001">
    <property type="entry name" value="Cysteine proteinases"/>
    <property type="match status" value="1"/>
</dbReference>
<evidence type="ECO:0000256" key="3">
    <source>
        <dbReference type="ARBA" id="ARBA00022723"/>
    </source>
</evidence>
<gene>
    <name evidence="12" type="ORF">AKAME5_000084800</name>
</gene>
<evidence type="ECO:0000313" key="13">
    <source>
        <dbReference type="Proteomes" id="UP001279410"/>
    </source>
</evidence>
<keyword evidence="3" id="KW-0479">Metal-binding</keyword>
<dbReference type="Gene3D" id="2.60.120.380">
    <property type="match status" value="1"/>
</dbReference>
<dbReference type="InterPro" id="IPR011992">
    <property type="entry name" value="EF-hand-dom_pair"/>
</dbReference>
<comment type="caution">
    <text evidence="12">The sequence shown here is derived from an EMBL/GenBank/DDBJ whole genome shotgun (WGS) entry which is preliminary data.</text>
</comment>
<dbReference type="InterPro" id="IPR001300">
    <property type="entry name" value="Peptidase_C2_calpain_cat"/>
</dbReference>
<keyword evidence="4 8" id="KW-0378">Hydrolase</keyword>
<feature type="active site" evidence="7 8">
    <location>
        <position position="112"/>
    </location>
</feature>
<dbReference type="GO" id="GO:0005509">
    <property type="term" value="F:calcium ion binding"/>
    <property type="evidence" value="ECO:0007669"/>
    <property type="project" value="InterPro"/>
</dbReference>
<dbReference type="SMART" id="SM00230">
    <property type="entry name" value="CysPc"/>
    <property type="match status" value="1"/>
</dbReference>
<feature type="domain" description="Calpain catalytic" evidence="10">
    <location>
        <begin position="47"/>
        <end position="354"/>
    </location>
</feature>
<feature type="active site" evidence="7 8">
    <location>
        <position position="297"/>
    </location>
</feature>
<dbReference type="Gene3D" id="3.90.70.10">
    <property type="entry name" value="Cysteine proteinases"/>
    <property type="match status" value="1"/>
</dbReference>
<dbReference type="PROSITE" id="PS00139">
    <property type="entry name" value="THIOL_PROTEASE_CYS"/>
    <property type="match status" value="1"/>
</dbReference>
<keyword evidence="5 8" id="KW-0788">Thiol protease</keyword>
<dbReference type="InterPro" id="IPR018247">
    <property type="entry name" value="EF_Hand_1_Ca_BS"/>
</dbReference>
<dbReference type="InterPro" id="IPR022682">
    <property type="entry name" value="Calpain_domain_III"/>
</dbReference>
<evidence type="ECO:0000313" key="12">
    <source>
        <dbReference type="EMBL" id="GLD46496.1"/>
    </source>
</evidence>
<dbReference type="EMBL" id="BRZM01000002">
    <property type="protein sequence ID" value="GLD46496.1"/>
    <property type="molecule type" value="Genomic_DNA"/>
</dbReference>
<dbReference type="Gene3D" id="1.10.238.10">
    <property type="entry name" value="EF-hand"/>
    <property type="match status" value="1"/>
</dbReference>
<dbReference type="PANTHER" id="PTHR10183:SF302">
    <property type="entry name" value="CALPAIN-14"/>
    <property type="match status" value="1"/>
</dbReference>
<feature type="domain" description="EF-hand" evidence="11">
    <location>
        <begin position="613"/>
        <end position="648"/>
    </location>
</feature>
<dbReference type="SUPFAM" id="SSF47473">
    <property type="entry name" value="EF-hand"/>
    <property type="match status" value="1"/>
</dbReference>
<evidence type="ECO:0000256" key="8">
    <source>
        <dbReference type="PROSITE-ProRule" id="PRU00239"/>
    </source>
</evidence>
<dbReference type="GO" id="GO:0006508">
    <property type="term" value="P:proteolysis"/>
    <property type="evidence" value="ECO:0007669"/>
    <property type="project" value="UniProtKB-KW"/>
</dbReference>
<dbReference type="FunFam" id="3.90.70.10:FF:000054">
    <property type="entry name" value="Calpain 14"/>
    <property type="match status" value="1"/>
</dbReference>
<dbReference type="CDD" id="cd16195">
    <property type="entry name" value="EFh_PEF_CAPN13_14"/>
    <property type="match status" value="1"/>
</dbReference>
<evidence type="ECO:0000256" key="1">
    <source>
        <dbReference type="ARBA" id="ARBA00007623"/>
    </source>
</evidence>
<dbReference type="SMART" id="SM00720">
    <property type="entry name" value="calpain_III"/>
    <property type="match status" value="1"/>
</dbReference>
<accession>A0AAD3M3I8</accession>
<evidence type="ECO:0000256" key="9">
    <source>
        <dbReference type="SAM" id="MobiDB-lite"/>
    </source>
</evidence>
<dbReference type="PROSITE" id="PS50203">
    <property type="entry name" value="CALPAIN_CAT"/>
    <property type="match status" value="1"/>
</dbReference>
<keyword evidence="2 8" id="KW-0645">Protease</keyword>
<dbReference type="CDD" id="cd00044">
    <property type="entry name" value="CysPc"/>
    <property type="match status" value="1"/>
</dbReference>
<dbReference type="Pfam" id="PF01067">
    <property type="entry name" value="Calpain_III"/>
    <property type="match status" value="1"/>
</dbReference>
<dbReference type="SMART" id="SM00054">
    <property type="entry name" value="EFh"/>
    <property type="match status" value="2"/>
</dbReference>
<dbReference type="InterPro" id="IPR022684">
    <property type="entry name" value="Calpain_cysteine_protease"/>
</dbReference>
<dbReference type="InterPro" id="IPR002048">
    <property type="entry name" value="EF_hand_dom"/>
</dbReference>
<dbReference type="GO" id="GO:0004198">
    <property type="term" value="F:calcium-dependent cysteine-type endopeptidase activity"/>
    <property type="evidence" value="ECO:0007669"/>
    <property type="project" value="InterPro"/>
</dbReference>
<dbReference type="InterPro" id="IPR022683">
    <property type="entry name" value="Calpain_III"/>
</dbReference>
<dbReference type="Pfam" id="PF00648">
    <property type="entry name" value="Peptidase_C2"/>
    <property type="match status" value="1"/>
</dbReference>
<evidence type="ECO:0000256" key="6">
    <source>
        <dbReference type="ARBA" id="ARBA00022837"/>
    </source>
</evidence>
<dbReference type="GO" id="GO:0005737">
    <property type="term" value="C:cytoplasm"/>
    <property type="evidence" value="ECO:0007669"/>
    <property type="project" value="TreeGrafter"/>
</dbReference>
<dbReference type="PANTHER" id="PTHR10183">
    <property type="entry name" value="CALPAIN"/>
    <property type="match status" value="1"/>
</dbReference>
<name>A0AAD3M3I8_LATJO</name>
<evidence type="ECO:0000256" key="7">
    <source>
        <dbReference type="PIRSR" id="PIRSR622684-1"/>
    </source>
</evidence>
<feature type="region of interest" description="Disordered" evidence="9">
    <location>
        <begin position="513"/>
        <end position="550"/>
    </location>
</feature>
<proteinExistence type="inferred from homology"/>
<dbReference type="PROSITE" id="PS00018">
    <property type="entry name" value="EF_HAND_1"/>
    <property type="match status" value="1"/>
</dbReference>
<protein>
    <submittedName>
        <fullName evidence="12">Calpain-1 catalytic subunit-like protein</fullName>
    </submittedName>
</protein>
<organism evidence="12 13">
    <name type="scientific">Lates japonicus</name>
    <name type="common">Japanese lates</name>
    <dbReference type="NCBI Taxonomy" id="270547"/>
    <lineage>
        <taxon>Eukaryota</taxon>
        <taxon>Metazoa</taxon>
        <taxon>Chordata</taxon>
        <taxon>Craniata</taxon>
        <taxon>Vertebrata</taxon>
        <taxon>Euteleostomi</taxon>
        <taxon>Actinopterygii</taxon>
        <taxon>Neopterygii</taxon>
        <taxon>Teleostei</taxon>
        <taxon>Neoteleostei</taxon>
        <taxon>Acanthomorphata</taxon>
        <taxon>Carangaria</taxon>
        <taxon>Carangaria incertae sedis</taxon>
        <taxon>Centropomidae</taxon>
        <taxon>Lates</taxon>
    </lineage>
</organism>
<evidence type="ECO:0000259" key="11">
    <source>
        <dbReference type="PROSITE" id="PS50222"/>
    </source>
</evidence>
<evidence type="ECO:0000256" key="4">
    <source>
        <dbReference type="ARBA" id="ARBA00022801"/>
    </source>
</evidence>
<evidence type="ECO:0000256" key="2">
    <source>
        <dbReference type="ARBA" id="ARBA00022670"/>
    </source>
</evidence>
<keyword evidence="6" id="KW-0106">Calcium</keyword>
<evidence type="ECO:0000259" key="10">
    <source>
        <dbReference type="PROSITE" id="PS50203"/>
    </source>
</evidence>
<sequence>MPENGTCTSVINLRYQDGSEGSPSNPAKYKNQAYAQLRENCLRRGSLFVDSAFPPDNRSLGDLSSLKSWQEDKVEWLRPAEILKRQNNSSEPAFCVQGASRFDFGQGYVGNCWFLASISALTLQKRLMAQVVPMDQTFKNYAGIFHFRFWRFGQWVDVVIDDHLPTLNNHLLSVHCNGGNEFWVPLLEKAYAKVCGSYADMSAGLPSEACKDFTGGVAMMFQLREVHSAGHDVKLWNQLTNATECKSLICCGTAQKGDKLVNTVAHTGLVDAHAYSITGVTEVTYYGSKVRLVRIMNPWGKTEWNGKWSDKSDLWNSVSQEDREKCFNRDNGEFWMELEDFCHYFLMMFICCENPNFLDGDTDAQWKCQIYDGKWVAGRSAGGNVNSSTFATNPQYRVQVTILDKDEKADQNILISLMQKPEQGHRKMRRLNPVALTLFKVPPGTPAGPLGSDFFRRSQPVKQRQMYDYARDLIEQHSLQPGEYVIVPSTMKPYTSAEFVLSIYTKTDIKISVHDGGDDDDTDNDKLILPEIPTKSEEEDNNKDNSSDRSLFNRYADQTGELSARQLQKLLNDNFPHGTWHGFGLDTCRSMIAMVDTDKKMTMTLSEFSTLWTKIHEFKKQFNRADSNKNGSLSDYELEKAIGSAGMDVNDVAVRLMMFRYSGVSSTIMEDFIVLMLRLENSKNVFKDKSSDGVITLDWDEWTVISTYN</sequence>
<keyword evidence="13" id="KW-1185">Reference proteome</keyword>
<reference evidence="12" key="1">
    <citation type="submission" date="2022-08" db="EMBL/GenBank/DDBJ databases">
        <title>Genome sequencing of akame (Lates japonicus).</title>
        <authorList>
            <person name="Hashiguchi Y."/>
            <person name="Takahashi H."/>
        </authorList>
    </citation>
    <scope>NUCLEOTIDE SEQUENCE</scope>
    <source>
        <strain evidence="12">Kochi</strain>
    </source>
</reference>
<dbReference type="InterPro" id="IPR038765">
    <property type="entry name" value="Papain-like_cys_pep_sf"/>
</dbReference>
<comment type="similarity">
    <text evidence="1">Belongs to the peptidase C2 family.</text>
</comment>
<dbReference type="InterPro" id="IPR000169">
    <property type="entry name" value="Pept_cys_AS"/>
</dbReference>
<evidence type="ECO:0000256" key="5">
    <source>
        <dbReference type="ARBA" id="ARBA00022807"/>
    </source>
</evidence>
<dbReference type="InterPro" id="IPR036213">
    <property type="entry name" value="Calpain_III_sf"/>
</dbReference>
<dbReference type="AlphaFoldDB" id="A0AAD3M3I8"/>
<dbReference type="SUPFAM" id="SSF49758">
    <property type="entry name" value="Calpain large subunit, middle domain (domain III)"/>
    <property type="match status" value="1"/>
</dbReference>